<keyword evidence="4" id="KW-0614">Plasmid</keyword>
<dbReference type="InterPro" id="IPR023198">
    <property type="entry name" value="PGP-like_dom2"/>
</dbReference>
<dbReference type="PRINTS" id="PR00413">
    <property type="entry name" value="HADHALOGNASE"/>
</dbReference>
<dbReference type="Pfam" id="PF00702">
    <property type="entry name" value="Hydrolase"/>
    <property type="match status" value="1"/>
</dbReference>
<accession>A0A974PUS5</accession>
<dbReference type="SFLD" id="SFLDS00003">
    <property type="entry name" value="Haloacid_Dehalogenase"/>
    <property type="match status" value="1"/>
</dbReference>
<dbReference type="Gene3D" id="1.10.150.240">
    <property type="entry name" value="Putative phosphatase, domain 2"/>
    <property type="match status" value="1"/>
</dbReference>
<dbReference type="NCBIfam" id="TIGR01493">
    <property type="entry name" value="HAD-SF-IA-v2"/>
    <property type="match status" value="1"/>
</dbReference>
<dbReference type="InterPro" id="IPR051540">
    <property type="entry name" value="S-2-haloacid_dehalogenase"/>
</dbReference>
<evidence type="ECO:0000256" key="2">
    <source>
        <dbReference type="ARBA" id="ARBA00022801"/>
    </source>
</evidence>
<dbReference type="InterPro" id="IPR006439">
    <property type="entry name" value="HAD-SF_hydro_IA"/>
</dbReference>
<proteinExistence type="inferred from homology"/>
<dbReference type="SFLD" id="SFLDF00045">
    <property type="entry name" value="2-haloacid_dehalogenase"/>
    <property type="match status" value="1"/>
</dbReference>
<dbReference type="GO" id="GO:0018784">
    <property type="term" value="F:(S)-2-haloacid dehalogenase activity"/>
    <property type="evidence" value="ECO:0007669"/>
    <property type="project" value="UniProtKB-UniRule"/>
</dbReference>
<dbReference type="Gene3D" id="3.40.50.1000">
    <property type="entry name" value="HAD superfamily/HAD-like"/>
    <property type="match status" value="1"/>
</dbReference>
<dbReference type="RefSeq" id="WP_203197032.1">
    <property type="nucleotide sequence ID" value="NZ_CP063364.1"/>
</dbReference>
<reference evidence="4 5" key="1">
    <citation type="submission" date="2020-10" db="EMBL/GenBank/DDBJ databases">
        <title>Degradation of 1,4-Dioxane by Xanthobacter sp. YN2, via a Novel Group-2 Soluble Di-Iron Monooxygenase.</title>
        <authorList>
            <person name="Ma F."/>
            <person name="Wang Y."/>
            <person name="Yang J."/>
            <person name="Guo H."/>
            <person name="Su D."/>
            <person name="Yu L."/>
        </authorList>
    </citation>
    <scope>NUCLEOTIDE SEQUENCE [LARGE SCALE GENOMIC DNA]</scope>
    <source>
        <strain evidence="4 5">YN2</strain>
        <plasmid evidence="4 5">unnamed2</plasmid>
    </source>
</reference>
<geneLocation type="plasmid" evidence="4 5">
    <name>unnamed2</name>
</geneLocation>
<dbReference type="CDD" id="cd02588">
    <property type="entry name" value="HAD_L2-DEX"/>
    <property type="match status" value="1"/>
</dbReference>
<dbReference type="SFLD" id="SFLDG01129">
    <property type="entry name" value="C1.5:_HAD__Beta-PGM__Phosphata"/>
    <property type="match status" value="1"/>
</dbReference>
<dbReference type="PANTHER" id="PTHR43316">
    <property type="entry name" value="HYDROLASE, HALOACID DELAHOGENASE-RELATED"/>
    <property type="match status" value="1"/>
</dbReference>
<comment type="catalytic activity">
    <reaction evidence="3">
        <text>an (S)-2-haloacid + H2O = a (2R)-2-hydroxycarboxylate + a halide anion + H(+)</text>
        <dbReference type="Rhea" id="RHEA:11192"/>
        <dbReference type="ChEBI" id="CHEBI:15377"/>
        <dbReference type="ChEBI" id="CHEBI:15378"/>
        <dbReference type="ChEBI" id="CHEBI:16042"/>
        <dbReference type="ChEBI" id="CHEBI:58314"/>
        <dbReference type="ChEBI" id="CHEBI:137405"/>
        <dbReference type="EC" id="3.8.1.2"/>
    </reaction>
</comment>
<gene>
    <name evidence="4" type="ORF">EZH22_30195</name>
</gene>
<evidence type="ECO:0000256" key="1">
    <source>
        <dbReference type="ARBA" id="ARBA00008106"/>
    </source>
</evidence>
<organism evidence="4 5">
    <name type="scientific">Xanthobacter dioxanivorans</name>
    <dbReference type="NCBI Taxonomy" id="2528964"/>
    <lineage>
        <taxon>Bacteria</taxon>
        <taxon>Pseudomonadati</taxon>
        <taxon>Pseudomonadota</taxon>
        <taxon>Alphaproteobacteria</taxon>
        <taxon>Hyphomicrobiales</taxon>
        <taxon>Xanthobacteraceae</taxon>
        <taxon>Xanthobacter</taxon>
    </lineage>
</organism>
<comment type="similarity">
    <text evidence="1 3">Belongs to the HAD-like hydrolase superfamily. S-2-haloalkanoic acid dehalogenase family.</text>
</comment>
<protein>
    <recommendedName>
        <fullName evidence="3">(S)-2-haloacid dehalogenase</fullName>
        <ecNumber evidence="3">3.8.1.2</ecNumber>
    </recommendedName>
    <alternativeName>
        <fullName evidence="3">2-haloalkanoic acid dehalogenase</fullName>
    </alternativeName>
    <alternativeName>
        <fullName evidence="3">Halocarboxylic acid halidohydrolase</fullName>
    </alternativeName>
    <alternativeName>
        <fullName evidence="3">L-2-haloacid dehalogenase</fullName>
    </alternativeName>
</protein>
<evidence type="ECO:0000313" key="5">
    <source>
        <dbReference type="Proteomes" id="UP000596427"/>
    </source>
</evidence>
<dbReference type="SFLD" id="SFLDG01135">
    <property type="entry name" value="C1.5.6:_HAD__Beta-PGM__Phospha"/>
    <property type="match status" value="1"/>
</dbReference>
<keyword evidence="5" id="KW-1185">Reference proteome</keyword>
<sequence>MIKAVVFDAYGTLFDVQSVADATERAYPGRGEYITQVWRQKQLEYSWLRALMGRYADFWGVTREALAYTLGTLGLEPDESFLAGMAQAYNRLTPYPDAAQCLAELAPLKRAILSNGAPDMLQALVANAGLTDSFDAVISVDAKRVFKPHPEAYALVEEVLGVTPAEVLFVSSNGFDVGGAKAFGFRVARVARLPREALARELASGAIAPLTVFKALRMQEETYAEAPDFVVPALGDLPRLVRGMAGAHLAPAV</sequence>
<dbReference type="InterPro" id="IPR023214">
    <property type="entry name" value="HAD_sf"/>
</dbReference>
<dbReference type="InterPro" id="IPR006328">
    <property type="entry name" value="2-HAD"/>
</dbReference>
<keyword evidence="2 3" id="KW-0378">Hydrolase</keyword>
<dbReference type="PANTHER" id="PTHR43316:SF3">
    <property type="entry name" value="HALOACID DEHALOGENASE, TYPE II (AFU_ORTHOLOGUE AFUA_2G07750)-RELATED"/>
    <property type="match status" value="1"/>
</dbReference>
<comment type="function">
    <text evidence="3">Catalyzes the hydrolytic dehalogenation of small (S)-2-haloalkanoic acids to yield the corresponding (R)-2-hydroxyalkanoic acids.</text>
</comment>
<dbReference type="EMBL" id="CP063364">
    <property type="protein sequence ID" value="QRG10157.1"/>
    <property type="molecule type" value="Genomic_DNA"/>
</dbReference>
<dbReference type="Proteomes" id="UP000596427">
    <property type="component" value="Plasmid unnamed2"/>
</dbReference>
<dbReference type="AlphaFoldDB" id="A0A974PUS5"/>
<dbReference type="NCBIfam" id="TIGR01509">
    <property type="entry name" value="HAD-SF-IA-v3"/>
    <property type="match status" value="1"/>
</dbReference>
<dbReference type="SUPFAM" id="SSF56784">
    <property type="entry name" value="HAD-like"/>
    <property type="match status" value="1"/>
</dbReference>
<evidence type="ECO:0000313" key="4">
    <source>
        <dbReference type="EMBL" id="QRG10157.1"/>
    </source>
</evidence>
<dbReference type="NCBIfam" id="TIGR01428">
    <property type="entry name" value="HAD_type_II"/>
    <property type="match status" value="1"/>
</dbReference>
<dbReference type="InterPro" id="IPR036412">
    <property type="entry name" value="HAD-like_sf"/>
</dbReference>
<evidence type="ECO:0000256" key="3">
    <source>
        <dbReference type="RuleBase" id="RU368077"/>
    </source>
</evidence>
<dbReference type="KEGG" id="xdi:EZH22_30195"/>
<dbReference type="EC" id="3.8.1.2" evidence="3"/>
<name>A0A974PUS5_9HYPH</name>